<evidence type="ECO:0000313" key="5">
    <source>
        <dbReference type="Proteomes" id="UP001303899"/>
    </source>
</evidence>
<dbReference type="Gene3D" id="1.10.10.10">
    <property type="entry name" value="Winged helix-like DNA-binding domain superfamily/Winged helix DNA-binding domain"/>
    <property type="match status" value="2"/>
</dbReference>
<sequence>MATKKQKTPLTTDSDIKLIRKANELVEARYKFDIWETRVFAYMLTLIKHNDTDFNEYTINTGDIVREFNLHDSGLVYDSIKKAADKLLDKKVEILRTTAEGKREYFKTHLVASTANPEEGAKENYIKLSFHPALKQFLLELKARYLVYDIRNILSLTSIYSVRLFELLKQYQKIGKRKFMLDELKELLSIESHEYQLYGHFKGLIKRAEKDLAKYTDIYFQFEEEIQKRKVVAVTFYIFENTKNQRLKVESVASSKVTEKSSESTSDNDEVEKLFQKVEKYVTKQQVKKWVGEVPTEQIEKAITYTIHALESGKKIDNIGGFLNTMVYTPNLFDKYEAKKEKVKKVTKKATDQKSEISFLKEKISILQQEYEKALSELDKRYLLENPELYQEIINKIQANSFYDYKQTLESNLERDSIKGLRTAILLEMFPDYQSIMNRFNKEITILYERLSKLNGNH</sequence>
<dbReference type="InterPro" id="IPR036388">
    <property type="entry name" value="WH-like_DNA-bd_sf"/>
</dbReference>
<protein>
    <submittedName>
        <fullName evidence="4">Replication initiation protein</fullName>
    </submittedName>
</protein>
<feature type="coiled-coil region" evidence="2">
    <location>
        <begin position="336"/>
        <end position="377"/>
    </location>
</feature>
<keyword evidence="2" id="KW-0175">Coiled coil</keyword>
<comment type="caution">
    <text evidence="4">The sequence shown here is derived from an EMBL/GenBank/DDBJ whole genome shotgun (WGS) entry which is preliminary data.</text>
</comment>
<proteinExistence type="inferred from homology"/>
<evidence type="ECO:0000256" key="2">
    <source>
        <dbReference type="SAM" id="Coils"/>
    </source>
</evidence>
<name>A0ABU5S3B4_9BACT</name>
<dbReference type="Pfam" id="PF01051">
    <property type="entry name" value="Rep3_N"/>
    <property type="match status" value="1"/>
</dbReference>
<gene>
    <name evidence="4" type="ORF">VB776_08510</name>
</gene>
<comment type="similarity">
    <text evidence="1">Belongs to the initiator RepB protein family.</text>
</comment>
<dbReference type="SUPFAM" id="SSF46785">
    <property type="entry name" value="Winged helix' DNA-binding domain"/>
    <property type="match status" value="2"/>
</dbReference>
<evidence type="ECO:0000256" key="1">
    <source>
        <dbReference type="ARBA" id="ARBA00038283"/>
    </source>
</evidence>
<dbReference type="EMBL" id="JAYGIL010000008">
    <property type="protein sequence ID" value="MEA5402953.1"/>
    <property type="molecule type" value="Genomic_DNA"/>
</dbReference>
<keyword evidence="5" id="KW-1185">Reference proteome</keyword>
<dbReference type="InterPro" id="IPR000525">
    <property type="entry name" value="Initiator_Rep_WH1"/>
</dbReference>
<dbReference type="Pfam" id="PF21205">
    <property type="entry name" value="Rep3_C"/>
    <property type="match status" value="1"/>
</dbReference>
<evidence type="ECO:0000313" key="4">
    <source>
        <dbReference type="EMBL" id="MEA5402953.1"/>
    </source>
</evidence>
<organism evidence="4 5">
    <name type="scientific">Arcicella gelida</name>
    <dbReference type="NCBI Taxonomy" id="2984195"/>
    <lineage>
        <taxon>Bacteria</taxon>
        <taxon>Pseudomonadati</taxon>
        <taxon>Bacteroidota</taxon>
        <taxon>Cytophagia</taxon>
        <taxon>Cytophagales</taxon>
        <taxon>Flectobacillaceae</taxon>
        <taxon>Arcicella</taxon>
    </lineage>
</organism>
<dbReference type="InterPro" id="IPR036390">
    <property type="entry name" value="WH_DNA-bd_sf"/>
</dbReference>
<dbReference type="RefSeq" id="WP_323328008.1">
    <property type="nucleotide sequence ID" value="NZ_JAYGIL010000008.1"/>
</dbReference>
<dbReference type="Proteomes" id="UP001303899">
    <property type="component" value="Unassembled WGS sequence"/>
</dbReference>
<feature type="domain" description="Initiator Rep protein WH1" evidence="3">
    <location>
        <begin position="19"/>
        <end position="169"/>
    </location>
</feature>
<reference evidence="4 5" key="1">
    <citation type="submission" date="2023-12" db="EMBL/GenBank/DDBJ databases">
        <title>Novel species of the genus Arcicella isolated from rivers.</title>
        <authorList>
            <person name="Lu H."/>
        </authorList>
    </citation>
    <scope>NUCLEOTIDE SEQUENCE [LARGE SCALE GENOMIC DNA]</scope>
    <source>
        <strain evidence="4 5">DC2W</strain>
    </source>
</reference>
<evidence type="ECO:0000259" key="3">
    <source>
        <dbReference type="Pfam" id="PF01051"/>
    </source>
</evidence>
<accession>A0ABU5S3B4</accession>